<dbReference type="OrthoDB" id="2593732at2759"/>
<evidence type="ECO:0000256" key="4">
    <source>
        <dbReference type="ARBA" id="ARBA00023125"/>
    </source>
</evidence>
<dbReference type="InterPro" id="IPR001138">
    <property type="entry name" value="Zn2Cys6_DnaBD"/>
</dbReference>
<keyword evidence="1" id="KW-0479">Metal-binding</keyword>
<dbReference type="PANTHER" id="PTHR36206:SF16">
    <property type="entry name" value="TRANSCRIPTION FACTOR DOMAIN-CONTAINING PROTEIN-RELATED"/>
    <property type="match status" value="1"/>
</dbReference>
<keyword evidence="2" id="KW-0862">Zinc</keyword>
<evidence type="ECO:0000259" key="7">
    <source>
        <dbReference type="PROSITE" id="PS50048"/>
    </source>
</evidence>
<evidence type="ECO:0000256" key="2">
    <source>
        <dbReference type="ARBA" id="ARBA00022833"/>
    </source>
</evidence>
<feature type="domain" description="Zn(2)-C6 fungal-type" evidence="7">
    <location>
        <begin position="30"/>
        <end position="58"/>
    </location>
</feature>
<dbReference type="Pfam" id="PF11951">
    <property type="entry name" value="Fungal_trans_2"/>
    <property type="match status" value="1"/>
</dbReference>
<organism evidence="8 9">
    <name type="scientific">Aspergillus kawachii</name>
    <name type="common">White koji mold</name>
    <name type="synonym">Aspergillus awamori var. kawachi</name>
    <dbReference type="NCBI Taxonomy" id="1069201"/>
    <lineage>
        <taxon>Eukaryota</taxon>
        <taxon>Fungi</taxon>
        <taxon>Dikarya</taxon>
        <taxon>Ascomycota</taxon>
        <taxon>Pezizomycotina</taxon>
        <taxon>Eurotiomycetes</taxon>
        <taxon>Eurotiomycetidae</taxon>
        <taxon>Eurotiales</taxon>
        <taxon>Aspergillaceae</taxon>
        <taxon>Aspergillus</taxon>
        <taxon>Aspergillus subgen. Circumdati</taxon>
    </lineage>
</organism>
<keyword evidence="4" id="KW-0238">DNA-binding</keyword>
<evidence type="ECO:0000256" key="6">
    <source>
        <dbReference type="ARBA" id="ARBA00023242"/>
    </source>
</evidence>
<dbReference type="SMART" id="SM00066">
    <property type="entry name" value="GAL4"/>
    <property type="match status" value="1"/>
</dbReference>
<dbReference type="Proteomes" id="UP000661280">
    <property type="component" value="Chromosome 6"/>
</dbReference>
<reference evidence="8" key="2">
    <citation type="submission" date="2021-02" db="EMBL/GenBank/DDBJ databases">
        <title>Aspergillus luchuensis mut. kawachii IFO 4304 genome sequence.</title>
        <authorList>
            <person name="Mori K."/>
            <person name="Kadooka C."/>
            <person name="Goto M."/>
            <person name="Futagami T."/>
        </authorList>
    </citation>
    <scope>NUCLEOTIDE SEQUENCE</scope>
    <source>
        <strain evidence="8">IFO 4308</strain>
    </source>
</reference>
<gene>
    <name evidence="8" type="ORF">AKAW2_60068A</name>
</gene>
<dbReference type="GO" id="GO:0009893">
    <property type="term" value="P:positive regulation of metabolic process"/>
    <property type="evidence" value="ECO:0007669"/>
    <property type="project" value="UniProtKB-ARBA"/>
</dbReference>
<dbReference type="InterPro" id="IPR036864">
    <property type="entry name" value="Zn2-C6_fun-type_DNA-bd_sf"/>
</dbReference>
<keyword evidence="5" id="KW-0804">Transcription</keyword>
<name>A0A7R7WF39_ASPKA</name>
<keyword evidence="6" id="KW-0539">Nucleus</keyword>
<dbReference type="GO" id="GO:0008270">
    <property type="term" value="F:zinc ion binding"/>
    <property type="evidence" value="ECO:0007669"/>
    <property type="project" value="InterPro"/>
</dbReference>
<evidence type="ECO:0000256" key="1">
    <source>
        <dbReference type="ARBA" id="ARBA00022723"/>
    </source>
</evidence>
<evidence type="ECO:0000256" key="3">
    <source>
        <dbReference type="ARBA" id="ARBA00023015"/>
    </source>
</evidence>
<dbReference type="GeneID" id="64963125"/>
<evidence type="ECO:0000313" key="9">
    <source>
        <dbReference type="Proteomes" id="UP000661280"/>
    </source>
</evidence>
<dbReference type="SUPFAM" id="SSF57701">
    <property type="entry name" value="Zn2/Cys6 DNA-binding domain"/>
    <property type="match status" value="1"/>
</dbReference>
<dbReference type="GO" id="GO:0000981">
    <property type="term" value="F:DNA-binding transcription factor activity, RNA polymerase II-specific"/>
    <property type="evidence" value="ECO:0007669"/>
    <property type="project" value="InterPro"/>
</dbReference>
<dbReference type="GO" id="GO:0003677">
    <property type="term" value="F:DNA binding"/>
    <property type="evidence" value="ECO:0007669"/>
    <property type="project" value="UniProtKB-KW"/>
</dbReference>
<dbReference type="PANTHER" id="PTHR36206">
    <property type="entry name" value="ASPERCRYPTIN BIOSYNTHESIS CLUSTER-SPECIFIC TRANSCRIPTION REGULATOR ATNN-RELATED"/>
    <property type="match status" value="1"/>
</dbReference>
<protein>
    <recommendedName>
        <fullName evidence="7">Zn(2)-C6 fungal-type domain-containing protein</fullName>
    </recommendedName>
</protein>
<evidence type="ECO:0000256" key="5">
    <source>
        <dbReference type="ARBA" id="ARBA00023163"/>
    </source>
</evidence>
<reference evidence="8" key="1">
    <citation type="submission" date="2021-01" db="EMBL/GenBank/DDBJ databases">
        <authorList>
            <consortium name="Aspergillus luchuensis mut. kawachii IFO 4304 genome sequencing consortium"/>
            <person name="Kazuki M."/>
            <person name="Futagami T."/>
        </authorList>
    </citation>
    <scope>NUCLEOTIDE SEQUENCE</scope>
    <source>
        <strain evidence="8">IFO 4308</strain>
    </source>
</reference>
<keyword evidence="9" id="KW-1185">Reference proteome</keyword>
<dbReference type="Pfam" id="PF00172">
    <property type="entry name" value="Zn_clus"/>
    <property type="match status" value="1"/>
</dbReference>
<dbReference type="PROSITE" id="PS00463">
    <property type="entry name" value="ZN2_CY6_FUNGAL_1"/>
    <property type="match status" value="1"/>
</dbReference>
<dbReference type="CDD" id="cd00067">
    <property type="entry name" value="GAL4"/>
    <property type="match status" value="1"/>
</dbReference>
<dbReference type="KEGG" id="aluc:AKAW2_60068A"/>
<accession>A0A7R7WF39</accession>
<dbReference type="PROSITE" id="PS50048">
    <property type="entry name" value="ZN2_CY6_FUNGAL_2"/>
    <property type="match status" value="1"/>
</dbReference>
<dbReference type="Gene3D" id="4.10.240.10">
    <property type="entry name" value="Zn(2)-C6 fungal-type DNA-binding domain"/>
    <property type="match status" value="1"/>
</dbReference>
<sequence>MVSFTMPGELIARTESAKRRRKPGKRSRTGCRTCRVRRIKCDEAPGSCRNCTSTGRACDGYDLHRFPIKRELCLPTLGMGAGGIMTSDEKRGFSYFQYRLVPDLVGFFDSWLWQKLVLQMCHSDPAVCHAVNMVSAIHQDAEERGMRLAGEDLQNPKHRFALEQAVRSFAHLQKRRASPDPQLREVVLVCCLLFVMAELLLGEFARAFIHLRSGTQILEESLRLGIPVIPCLSETLRVLNSQSSHVGDFESESGIQGEAENERDIETLDGFESLKVARQCFQRVMYRVIPFIATAWRLPQTEILANYATLWVKRQRLLYSLEHLAERFELFYQQEYATLNAKEQIGADIVRLQLVAKTIVLKTCLLDEYDYRLLTFEYSNLLSGYEKFMDRFPCRPTITLDYGLSFGLFAVASKCPDLGIRLQAVDALRRWPHYEGMINSNAGAGIAVEAIKLELHKMQKDDAERVSLMDQDPDMSFWEMIRRTQNGTQWPAVRDVELRVKETRQL</sequence>
<dbReference type="InterPro" id="IPR021858">
    <property type="entry name" value="Fun_TF"/>
</dbReference>
<evidence type="ECO:0000313" key="8">
    <source>
        <dbReference type="EMBL" id="BCS01804.1"/>
    </source>
</evidence>
<keyword evidence="3" id="KW-0805">Transcription regulation</keyword>
<proteinExistence type="predicted"/>
<dbReference type="AlphaFoldDB" id="A0A7R7WF39"/>
<dbReference type="RefSeq" id="XP_041545566.1">
    <property type="nucleotide sequence ID" value="XM_041692152.1"/>
</dbReference>
<dbReference type="InterPro" id="IPR052360">
    <property type="entry name" value="Transcr_Regulatory_Proteins"/>
</dbReference>
<dbReference type="EMBL" id="AP024430">
    <property type="protein sequence ID" value="BCS01804.1"/>
    <property type="molecule type" value="Genomic_DNA"/>
</dbReference>